<dbReference type="SMART" id="SM00320">
    <property type="entry name" value="WD40"/>
    <property type="match status" value="7"/>
</dbReference>
<dbReference type="GO" id="GO:0005737">
    <property type="term" value="C:cytoplasm"/>
    <property type="evidence" value="ECO:0000318"/>
    <property type="project" value="GO_Central"/>
</dbReference>
<dbReference type="InParanoid" id="A0A7M7T3C0"/>
<dbReference type="InterPro" id="IPR015943">
    <property type="entry name" value="WD40/YVTN_repeat-like_dom_sf"/>
</dbReference>
<dbReference type="RefSeq" id="XP_030850843.1">
    <property type="nucleotide sequence ID" value="XM_030994983.1"/>
</dbReference>
<proteinExistence type="predicted"/>
<evidence type="ECO:0000256" key="2">
    <source>
        <dbReference type="ARBA" id="ARBA00022737"/>
    </source>
</evidence>
<accession>A0A7M7T3C0</accession>
<feature type="repeat" description="WD" evidence="3">
    <location>
        <begin position="44"/>
        <end position="72"/>
    </location>
</feature>
<dbReference type="InterPro" id="IPR001680">
    <property type="entry name" value="WD40_rpt"/>
</dbReference>
<dbReference type="GO" id="GO:0003713">
    <property type="term" value="F:transcription coactivator activity"/>
    <property type="evidence" value="ECO:0000318"/>
    <property type="project" value="GO_Central"/>
</dbReference>
<feature type="compositionally biased region" description="Basic and acidic residues" evidence="4">
    <location>
        <begin position="577"/>
        <end position="638"/>
    </location>
</feature>
<feature type="compositionally biased region" description="Low complexity" evidence="4">
    <location>
        <begin position="385"/>
        <end position="427"/>
    </location>
</feature>
<dbReference type="Gene3D" id="2.130.10.10">
    <property type="entry name" value="YVTN repeat-like/Quinoprotein amine dehydrogenase"/>
    <property type="match status" value="2"/>
</dbReference>
<evidence type="ECO:0008006" key="7">
    <source>
        <dbReference type="Google" id="ProtNLM"/>
    </source>
</evidence>
<dbReference type="PANTHER" id="PTHR15574">
    <property type="entry name" value="WD REPEAT DOMAIN-CONTAINING FAMILY"/>
    <property type="match status" value="1"/>
</dbReference>
<organism evidence="5 6">
    <name type="scientific">Strongylocentrotus purpuratus</name>
    <name type="common">Purple sea urchin</name>
    <dbReference type="NCBI Taxonomy" id="7668"/>
    <lineage>
        <taxon>Eukaryota</taxon>
        <taxon>Metazoa</taxon>
        <taxon>Echinodermata</taxon>
        <taxon>Eleutherozoa</taxon>
        <taxon>Echinozoa</taxon>
        <taxon>Echinoidea</taxon>
        <taxon>Euechinoidea</taxon>
        <taxon>Echinacea</taxon>
        <taxon>Camarodonta</taxon>
        <taxon>Echinidea</taxon>
        <taxon>Strongylocentrotidae</taxon>
        <taxon>Strongylocentrotus</taxon>
    </lineage>
</organism>
<feature type="compositionally biased region" description="Basic and acidic residues" evidence="4">
    <location>
        <begin position="508"/>
        <end position="531"/>
    </location>
</feature>
<evidence type="ECO:0000256" key="3">
    <source>
        <dbReference type="PROSITE-ProRule" id="PRU00221"/>
    </source>
</evidence>
<dbReference type="PROSITE" id="PS50082">
    <property type="entry name" value="WD_REPEATS_2"/>
    <property type="match status" value="2"/>
</dbReference>
<feature type="compositionally biased region" description="Basic and acidic residues" evidence="4">
    <location>
        <begin position="561"/>
        <end position="570"/>
    </location>
</feature>
<name>A0A7M7T3C0_STRPU</name>
<dbReference type="Proteomes" id="UP000007110">
    <property type="component" value="Unassembled WGS sequence"/>
</dbReference>
<keyword evidence="1 3" id="KW-0853">WD repeat</keyword>
<feature type="compositionally biased region" description="Polar residues" evidence="4">
    <location>
        <begin position="430"/>
        <end position="439"/>
    </location>
</feature>
<feature type="repeat" description="WD" evidence="3">
    <location>
        <begin position="847"/>
        <end position="878"/>
    </location>
</feature>
<sequence length="945" mass="105362">MDRNTSFPLTTGRRTLGFRDERSIREAVFGSKDFVQRMKLDTTLDVHRGCVNTISWNEQGSLILSGSDDKKLCFTNPYTKQVQAAIPSGHRSNIFSAKFLPCSRDRQVVSCSGDGCVMFSDVDNPDMYGRNSFNCHYGTAYEVVTLPSDPNTFMSCGEDGTVRWFDLRIKTSCSKEECKEDVMINCRRAVTGICVNPILPYQLAVGCSDSSVRIFDRRMLVTKLSGNHIGRGMQGILCRFCPTHLQNKYSRPTSLTYSANGQDLLVSYSSDYIYLFGTNARYKENSEASFGAESKGLDVLEADEEDKDEFAADNPVKRLRLRGDWSDTGPRARPRSEQPEGERPRSTMVQRMSEMLSRWLEESSSSPRRPVRSGQPGVIGSSFPTSASATSITQSTSVAASATPSTSAGQLVTTEAAEPVTTEAALPVTTEATSSQVQHDGSHEDLEEKAGASRTGDSSRKPDVVPKTDSKVQRMSERTSEDVETVSEEKGVTETLSAMDGAIKKKSGKEMDRRDDDREDKGLNDSRKESQRSSSGREAATTRKDEEGAAGWRKGLKSRGGRPDHPEQRFGKGSGEVGKETELHKAAGKTQELEKESRKQDGQKKEEEEKKGIFAFGDRMEDKKPMPRLTKQDSLEHTRSRKHSIVDNPPNLQAIGDPSPSKAGPSSSAAEERKDHGKDREGGDEMGRTDGDEGRRKTDGKREEEDEKKEKRSSMQSMGSETSQSSQSMTCSESDSDEDLQVLGAEREKKTPHQRDTPNQPRERVRSEAEMRLRELFKTRKEEREKEADVIKNVYSPSVEMVYKGHRNSRTMIKEANFWGDHYIVSGSDCGHVFLWDRYTAKLVMLLEGDKHVVNCVQPHPIDPILATSGIDYNVKLWAPVATEPYFPENSVEVMRINELMLEETRDTITVPPSFMLRMLASLNHLRGDRGRSADPRSASESSDD</sequence>
<dbReference type="GeneID" id="590687"/>
<dbReference type="GO" id="GO:0080008">
    <property type="term" value="C:Cul4-RING E3 ubiquitin ligase complex"/>
    <property type="evidence" value="ECO:0000318"/>
    <property type="project" value="GO_Central"/>
</dbReference>
<protein>
    <recommendedName>
        <fullName evidence="7">Nuclear receptor interaction protein</fullName>
    </recommendedName>
</protein>
<dbReference type="OMA" id="FRVRYGN"/>
<dbReference type="AlphaFoldDB" id="A0A7M7T3C0"/>
<dbReference type="SUPFAM" id="SSF50978">
    <property type="entry name" value="WD40 repeat-like"/>
    <property type="match status" value="1"/>
</dbReference>
<evidence type="ECO:0000256" key="1">
    <source>
        <dbReference type="ARBA" id="ARBA00022574"/>
    </source>
</evidence>
<evidence type="ECO:0000256" key="4">
    <source>
        <dbReference type="SAM" id="MobiDB-lite"/>
    </source>
</evidence>
<feature type="compositionally biased region" description="Low complexity" evidence="4">
    <location>
        <begin position="658"/>
        <end position="669"/>
    </location>
</feature>
<reference evidence="6" key="1">
    <citation type="submission" date="2015-02" db="EMBL/GenBank/DDBJ databases">
        <title>Genome sequencing for Strongylocentrotus purpuratus.</title>
        <authorList>
            <person name="Murali S."/>
            <person name="Liu Y."/>
            <person name="Vee V."/>
            <person name="English A."/>
            <person name="Wang M."/>
            <person name="Skinner E."/>
            <person name="Han Y."/>
            <person name="Muzny D.M."/>
            <person name="Worley K.C."/>
            <person name="Gibbs R.A."/>
        </authorList>
    </citation>
    <scope>NUCLEOTIDE SEQUENCE</scope>
</reference>
<reference evidence="5" key="2">
    <citation type="submission" date="2021-01" db="UniProtKB">
        <authorList>
            <consortium name="EnsemblMetazoa"/>
        </authorList>
    </citation>
    <scope>IDENTIFICATION</scope>
</reference>
<dbReference type="PANTHER" id="PTHR15574:SF39">
    <property type="entry name" value="DDB1- AND CUL4-ASSOCIATED FACTOR 6"/>
    <property type="match status" value="1"/>
</dbReference>
<feature type="compositionally biased region" description="Basic and acidic residues" evidence="4">
    <location>
        <begin position="440"/>
        <end position="492"/>
    </location>
</feature>
<evidence type="ECO:0000313" key="6">
    <source>
        <dbReference type="Proteomes" id="UP000007110"/>
    </source>
</evidence>
<feature type="compositionally biased region" description="Basic and acidic residues" evidence="4">
    <location>
        <begin position="670"/>
        <end position="713"/>
    </location>
</feature>
<dbReference type="OrthoDB" id="4869960at2759"/>
<dbReference type="EnsemblMetazoa" id="XM_030994983">
    <property type="protein sequence ID" value="XP_030850843"/>
    <property type="gene ID" value="LOC590687"/>
</dbReference>
<dbReference type="KEGG" id="spu:590687"/>
<feature type="compositionally biased region" description="Basic and acidic residues" evidence="4">
    <location>
        <begin position="745"/>
        <end position="770"/>
    </location>
</feature>
<dbReference type="GO" id="GO:0045944">
    <property type="term" value="P:positive regulation of transcription by RNA polymerase II"/>
    <property type="evidence" value="ECO:0000318"/>
    <property type="project" value="GO_Central"/>
</dbReference>
<evidence type="ECO:0000313" key="5">
    <source>
        <dbReference type="EnsemblMetazoa" id="XP_030850843"/>
    </source>
</evidence>
<feature type="compositionally biased region" description="Basic and acidic residues" evidence="4">
    <location>
        <begin position="334"/>
        <end position="345"/>
    </location>
</feature>
<feature type="region of interest" description="Disordered" evidence="4">
    <location>
        <begin position="321"/>
        <end position="770"/>
    </location>
</feature>
<feature type="compositionally biased region" description="Low complexity" evidence="4">
    <location>
        <begin position="352"/>
        <end position="368"/>
    </location>
</feature>
<keyword evidence="2" id="KW-0677">Repeat</keyword>
<keyword evidence="6" id="KW-1185">Reference proteome</keyword>
<dbReference type="CTD" id="55827"/>
<dbReference type="InterPro" id="IPR045151">
    <property type="entry name" value="DCAF8"/>
</dbReference>
<dbReference type="Pfam" id="PF00400">
    <property type="entry name" value="WD40"/>
    <property type="match status" value="3"/>
</dbReference>
<feature type="compositionally biased region" description="Low complexity" evidence="4">
    <location>
        <begin position="714"/>
        <end position="733"/>
    </location>
</feature>
<dbReference type="InterPro" id="IPR036322">
    <property type="entry name" value="WD40_repeat_dom_sf"/>
</dbReference>